<feature type="compositionally biased region" description="Basic and acidic residues" evidence="7">
    <location>
        <begin position="34"/>
        <end position="50"/>
    </location>
</feature>
<feature type="region of interest" description="Disordered" evidence="7">
    <location>
        <begin position="27"/>
        <end position="78"/>
    </location>
</feature>
<evidence type="ECO:0000256" key="7">
    <source>
        <dbReference type="SAM" id="MobiDB-lite"/>
    </source>
</evidence>
<accession>A0A7J6L6G9</accession>
<feature type="transmembrane region" description="Helical" evidence="8">
    <location>
        <begin position="186"/>
        <end position="204"/>
    </location>
</feature>
<dbReference type="SUPFAM" id="SSF57959">
    <property type="entry name" value="Leucine zipper domain"/>
    <property type="match status" value="1"/>
</dbReference>
<feature type="transmembrane region" description="Helical" evidence="8">
    <location>
        <begin position="224"/>
        <end position="247"/>
    </location>
</feature>
<keyword evidence="8" id="KW-0812">Transmembrane</keyword>
<organism evidence="10 11">
    <name type="scientific">Perkinsus chesapeaki</name>
    <name type="common">Clam parasite</name>
    <name type="synonym">Perkinsus andrewsi</name>
    <dbReference type="NCBI Taxonomy" id="330153"/>
    <lineage>
        <taxon>Eukaryota</taxon>
        <taxon>Sar</taxon>
        <taxon>Alveolata</taxon>
        <taxon>Perkinsozoa</taxon>
        <taxon>Perkinsea</taxon>
        <taxon>Perkinsida</taxon>
        <taxon>Perkinsidae</taxon>
        <taxon>Perkinsus</taxon>
    </lineage>
</organism>
<evidence type="ECO:0000256" key="8">
    <source>
        <dbReference type="SAM" id="Phobius"/>
    </source>
</evidence>
<name>A0A7J6L6G9_PERCH</name>
<dbReference type="GO" id="GO:0003700">
    <property type="term" value="F:DNA-binding transcription factor activity"/>
    <property type="evidence" value="ECO:0007669"/>
    <property type="project" value="InterPro"/>
</dbReference>
<evidence type="ECO:0000256" key="6">
    <source>
        <dbReference type="ARBA" id="ARBA00023242"/>
    </source>
</evidence>
<keyword evidence="4" id="KW-0238">DNA-binding</keyword>
<keyword evidence="5" id="KW-0804">Transcription</keyword>
<evidence type="ECO:0000313" key="10">
    <source>
        <dbReference type="EMBL" id="KAF4654759.1"/>
    </source>
</evidence>
<evidence type="ECO:0000256" key="2">
    <source>
        <dbReference type="ARBA" id="ARBA00007163"/>
    </source>
</evidence>
<dbReference type="Proteomes" id="UP000591131">
    <property type="component" value="Unassembled WGS sequence"/>
</dbReference>
<dbReference type="InterPro" id="IPR004827">
    <property type="entry name" value="bZIP"/>
</dbReference>
<evidence type="ECO:0000256" key="5">
    <source>
        <dbReference type="ARBA" id="ARBA00023163"/>
    </source>
</evidence>
<dbReference type="GO" id="GO:0005634">
    <property type="term" value="C:nucleus"/>
    <property type="evidence" value="ECO:0007669"/>
    <property type="project" value="UniProtKB-SubCell"/>
</dbReference>
<sequence length="259" mass="27891">MYSSQQAVDAARLAALVTCLSGALVGQDTMPIPPEKRSRGSMEGEDEVKTAKKLKKQRQNREAAQRSRDRKRAAMEQMETELALTKASLAEANDTIAHLKQHNGFLRQQLNWLKSLFSGDIQLDTSLCDTGDLPVQATADVDTGGTSTTCSSSEDDDMVRIPSLGGGKLNLADLCRRSDSSADSGGVTLFSFVICCLGVGSWLNQFWAAHPAIDHEGRLSEAEAAAVCDLHAVGVMMILFGVLLTLFRWASGGSILKDE</sequence>
<dbReference type="CDD" id="cd14686">
    <property type="entry name" value="bZIP"/>
    <property type="match status" value="1"/>
</dbReference>
<dbReference type="SMART" id="SM00338">
    <property type="entry name" value="BRLZ"/>
    <property type="match status" value="1"/>
</dbReference>
<feature type="domain" description="BZIP" evidence="9">
    <location>
        <begin position="50"/>
        <end position="113"/>
    </location>
</feature>
<dbReference type="GO" id="GO:0003677">
    <property type="term" value="F:DNA binding"/>
    <property type="evidence" value="ECO:0007669"/>
    <property type="project" value="UniProtKB-KW"/>
</dbReference>
<dbReference type="PROSITE" id="PS00036">
    <property type="entry name" value="BZIP_BASIC"/>
    <property type="match status" value="1"/>
</dbReference>
<evidence type="ECO:0000259" key="9">
    <source>
        <dbReference type="PROSITE" id="PS50217"/>
    </source>
</evidence>
<protein>
    <recommendedName>
        <fullName evidence="9">BZIP domain-containing protein</fullName>
    </recommendedName>
</protein>
<keyword evidence="8" id="KW-1133">Transmembrane helix</keyword>
<evidence type="ECO:0000256" key="3">
    <source>
        <dbReference type="ARBA" id="ARBA00023015"/>
    </source>
</evidence>
<evidence type="ECO:0000256" key="4">
    <source>
        <dbReference type="ARBA" id="ARBA00023125"/>
    </source>
</evidence>
<dbReference type="PANTHER" id="PTHR47416">
    <property type="entry name" value="BASIC-LEUCINE ZIPPER TRANSCRIPTION FACTOR F-RELATED"/>
    <property type="match status" value="1"/>
</dbReference>
<keyword evidence="8" id="KW-0472">Membrane</keyword>
<evidence type="ECO:0000313" key="11">
    <source>
        <dbReference type="Proteomes" id="UP000591131"/>
    </source>
</evidence>
<dbReference type="PANTHER" id="PTHR47416:SF8">
    <property type="entry name" value="BASIC-LEUCINE ZIPPER TRANSCRIPTION FACTOR E-RELATED"/>
    <property type="match status" value="1"/>
</dbReference>
<dbReference type="AlphaFoldDB" id="A0A7J6L6G9"/>
<dbReference type="EMBL" id="JAAPAO010000707">
    <property type="protein sequence ID" value="KAF4654759.1"/>
    <property type="molecule type" value="Genomic_DNA"/>
</dbReference>
<keyword evidence="3" id="KW-0805">Transcription regulation</keyword>
<comment type="subcellular location">
    <subcellularLocation>
        <location evidence="1">Nucleus</location>
    </subcellularLocation>
</comment>
<comment type="caution">
    <text evidence="10">The sequence shown here is derived from an EMBL/GenBank/DDBJ whole genome shotgun (WGS) entry which is preliminary data.</text>
</comment>
<dbReference type="PROSITE" id="PS50217">
    <property type="entry name" value="BZIP"/>
    <property type="match status" value="1"/>
</dbReference>
<dbReference type="Gene3D" id="1.20.5.170">
    <property type="match status" value="1"/>
</dbReference>
<comment type="similarity">
    <text evidence="2">Belongs to the bZIP family.</text>
</comment>
<dbReference type="InterPro" id="IPR046347">
    <property type="entry name" value="bZIP_sf"/>
</dbReference>
<dbReference type="Pfam" id="PF00170">
    <property type="entry name" value="bZIP_1"/>
    <property type="match status" value="1"/>
</dbReference>
<proteinExistence type="inferred from homology"/>
<gene>
    <name evidence="10" type="ORF">FOL47_009785</name>
</gene>
<keyword evidence="6" id="KW-0539">Nucleus</keyword>
<evidence type="ECO:0000256" key="1">
    <source>
        <dbReference type="ARBA" id="ARBA00004123"/>
    </source>
</evidence>
<keyword evidence="11" id="KW-1185">Reference proteome</keyword>
<reference evidence="10 11" key="1">
    <citation type="submission" date="2020-04" db="EMBL/GenBank/DDBJ databases">
        <title>Perkinsus chesapeaki whole genome sequence.</title>
        <authorList>
            <person name="Bogema D.R."/>
        </authorList>
    </citation>
    <scope>NUCLEOTIDE SEQUENCE [LARGE SCALE GENOMIC DNA]</scope>
    <source>
        <strain evidence="10">ATCC PRA-425</strain>
    </source>
</reference>